<evidence type="ECO:0000256" key="10">
    <source>
        <dbReference type="ARBA" id="ARBA00023319"/>
    </source>
</evidence>
<feature type="domain" description="Ig-like" evidence="13">
    <location>
        <begin position="22"/>
        <end position="133"/>
    </location>
</feature>
<comment type="subcellular location">
    <subcellularLocation>
        <location evidence="1">Cell membrane</location>
        <topology evidence="1">Single-pass type I membrane protein</topology>
    </subcellularLocation>
</comment>
<dbReference type="GeneID" id="111834166"/>
<dbReference type="RefSeq" id="XP_023648936.1">
    <property type="nucleotide sequence ID" value="XM_023793168.2"/>
</dbReference>
<keyword evidence="7" id="KW-1015">Disulfide bond</keyword>
<dbReference type="GO" id="GO:0071222">
    <property type="term" value="P:cellular response to lipopolysaccharide"/>
    <property type="evidence" value="ECO:0007669"/>
    <property type="project" value="TreeGrafter"/>
</dbReference>
<dbReference type="InterPro" id="IPR036179">
    <property type="entry name" value="Ig-like_dom_sf"/>
</dbReference>
<reference evidence="14" key="1">
    <citation type="submission" date="2025-08" db="UniProtKB">
        <authorList>
            <consortium name="Ensembl"/>
        </authorList>
    </citation>
    <scope>IDENTIFICATION</scope>
</reference>
<evidence type="ECO:0000259" key="13">
    <source>
        <dbReference type="PROSITE" id="PS50835"/>
    </source>
</evidence>
<keyword evidence="10" id="KW-0393">Immunoglobulin domain</keyword>
<dbReference type="SMART" id="SM00409">
    <property type="entry name" value="IG"/>
    <property type="match status" value="2"/>
</dbReference>
<evidence type="ECO:0000256" key="4">
    <source>
        <dbReference type="ARBA" id="ARBA00022729"/>
    </source>
</evidence>
<dbReference type="Ensembl" id="ENSPKIT00000031666.1">
    <property type="protein sequence ID" value="ENSPKIP00000007605.1"/>
    <property type="gene ID" value="ENSPKIG00000023437.1"/>
</dbReference>
<evidence type="ECO:0000256" key="2">
    <source>
        <dbReference type="ARBA" id="ARBA00022475"/>
    </source>
</evidence>
<name>A0A3B3QPU9_9TELE</name>
<feature type="signal peptide" evidence="12">
    <location>
        <begin position="1"/>
        <end position="19"/>
    </location>
</feature>
<dbReference type="GO" id="GO:0042102">
    <property type="term" value="P:positive regulation of T cell proliferation"/>
    <property type="evidence" value="ECO:0007669"/>
    <property type="project" value="TreeGrafter"/>
</dbReference>
<dbReference type="PANTHER" id="PTHR25466">
    <property type="entry name" value="T-LYMPHOCYTE ACTIVATION ANTIGEN"/>
    <property type="match status" value="1"/>
</dbReference>
<keyword evidence="2" id="KW-1003">Cell membrane</keyword>
<keyword evidence="3 11" id="KW-0812">Transmembrane</keyword>
<keyword evidence="4 12" id="KW-0732">Signal</keyword>
<keyword evidence="15" id="KW-1185">Reference proteome</keyword>
<evidence type="ECO:0000256" key="12">
    <source>
        <dbReference type="SAM" id="SignalP"/>
    </source>
</evidence>
<dbReference type="GeneTree" id="ENSGT00540000073890"/>
<keyword evidence="6 11" id="KW-0472">Membrane</keyword>
<organism evidence="14 15">
    <name type="scientific">Paramormyrops kingsleyae</name>
    <dbReference type="NCBI Taxonomy" id="1676925"/>
    <lineage>
        <taxon>Eukaryota</taxon>
        <taxon>Metazoa</taxon>
        <taxon>Chordata</taxon>
        <taxon>Craniata</taxon>
        <taxon>Vertebrata</taxon>
        <taxon>Euteleostomi</taxon>
        <taxon>Actinopterygii</taxon>
        <taxon>Neopterygii</taxon>
        <taxon>Teleostei</taxon>
        <taxon>Osteoglossocephala</taxon>
        <taxon>Osteoglossomorpha</taxon>
        <taxon>Osteoglossiformes</taxon>
        <taxon>Mormyridae</taxon>
        <taxon>Paramormyrops</taxon>
    </lineage>
</organism>
<evidence type="ECO:0000313" key="14">
    <source>
        <dbReference type="Ensembl" id="ENSPKIP00000007605.1"/>
    </source>
</evidence>
<dbReference type="InterPro" id="IPR003599">
    <property type="entry name" value="Ig_sub"/>
</dbReference>
<dbReference type="PROSITE" id="PS50835">
    <property type="entry name" value="IG_LIKE"/>
    <property type="match status" value="1"/>
</dbReference>
<evidence type="ECO:0000256" key="11">
    <source>
        <dbReference type="SAM" id="Phobius"/>
    </source>
</evidence>
<dbReference type="GO" id="GO:0007166">
    <property type="term" value="P:cell surface receptor signaling pathway"/>
    <property type="evidence" value="ECO:0007669"/>
    <property type="project" value="TreeGrafter"/>
</dbReference>
<dbReference type="Gene3D" id="2.60.40.10">
    <property type="entry name" value="Immunoglobulins"/>
    <property type="match status" value="3"/>
</dbReference>
<dbReference type="Proteomes" id="UP000261540">
    <property type="component" value="Unplaced"/>
</dbReference>
<dbReference type="InterPro" id="IPR013783">
    <property type="entry name" value="Ig-like_fold"/>
</dbReference>
<feature type="transmembrane region" description="Helical" evidence="11">
    <location>
        <begin position="463"/>
        <end position="488"/>
    </location>
</feature>
<evidence type="ECO:0000313" key="15">
    <source>
        <dbReference type="Proteomes" id="UP000261540"/>
    </source>
</evidence>
<proteinExistence type="predicted"/>
<evidence type="ECO:0000256" key="1">
    <source>
        <dbReference type="ARBA" id="ARBA00004251"/>
    </source>
</evidence>
<dbReference type="RefSeq" id="XP_023648919.1">
    <property type="nucleotide sequence ID" value="XM_023793151.2"/>
</dbReference>
<dbReference type="InterPro" id="IPR051713">
    <property type="entry name" value="T-cell_Activation_Regulation"/>
</dbReference>
<sequence>MATAVKLFAVLVYFSCTLRTMPSNGSVSLNCLPENRGLHGMDSVIQCWVKSGYPNVRIVAVVWRRLGPSPPLLSFIGGVLKQSPRFQLAEPGWDESRAVVSLLVRATRVADEGLYHCLVLTDHGYAEKTARLRVTARYTGLIMSSVPESNIQDKTAVDMFCSAQGGYPMGAIRWFDQYGTDWSRSAETVARGTADGRFNIVSKLAVRRASSASPRYRCCLLNGAGDKEAEAGLRLSFALPGQEKVAAAGRSHKAVTASVIVLGSLVCGSLVLVLLQRCEGCTAAQRHFDEEPVRVTDGWPQGVSRRPNSVTCLLLFAFPPNAMVASRESLILLVFSSLTLSSKAQRKFLYLRPGDGFSINCSDSDRDIQSVNLYREDDLLFSYDGSSDPMRETREASRVRISGTLQSLRFTLTEINDFHSGIYYCKYTSASGASNGNATLVAVSGENCSPAHSSVSAAGDQGIFLILTTVFSVLSVFIYIVLLIIWLIPKVKKFRERKAPGRCSDSVYEVMQMHVRRAEASKR</sequence>
<keyword evidence="8" id="KW-0675">Receptor</keyword>
<dbReference type="GO" id="GO:0006955">
    <property type="term" value="P:immune response"/>
    <property type="evidence" value="ECO:0007669"/>
    <property type="project" value="TreeGrafter"/>
</dbReference>
<dbReference type="OrthoDB" id="9942764at2759"/>
<feature type="chain" id="PRO_5017444340" evidence="12">
    <location>
        <begin position="20"/>
        <end position="523"/>
    </location>
</feature>
<accession>A0A3B3QPU9</accession>
<dbReference type="STRING" id="1676925.ENSPKIP00000007605"/>
<evidence type="ECO:0000256" key="5">
    <source>
        <dbReference type="ARBA" id="ARBA00022989"/>
    </source>
</evidence>
<dbReference type="KEGG" id="pki:111834166"/>
<evidence type="ECO:0000256" key="6">
    <source>
        <dbReference type="ARBA" id="ARBA00023136"/>
    </source>
</evidence>
<protein>
    <submittedName>
        <fullName evidence="14">Uncharacterized LOC111834166</fullName>
    </submittedName>
</protein>
<evidence type="ECO:0000256" key="8">
    <source>
        <dbReference type="ARBA" id="ARBA00023170"/>
    </source>
</evidence>
<reference evidence="14" key="2">
    <citation type="submission" date="2025-09" db="UniProtKB">
        <authorList>
            <consortium name="Ensembl"/>
        </authorList>
    </citation>
    <scope>IDENTIFICATION</scope>
</reference>
<dbReference type="GO" id="GO:0031295">
    <property type="term" value="P:T cell costimulation"/>
    <property type="evidence" value="ECO:0007669"/>
    <property type="project" value="TreeGrafter"/>
</dbReference>
<dbReference type="GO" id="GO:0042130">
    <property type="term" value="P:negative regulation of T cell proliferation"/>
    <property type="evidence" value="ECO:0007669"/>
    <property type="project" value="TreeGrafter"/>
</dbReference>
<dbReference type="SUPFAM" id="SSF48726">
    <property type="entry name" value="Immunoglobulin"/>
    <property type="match status" value="2"/>
</dbReference>
<dbReference type="AlphaFoldDB" id="A0A3B3QPU9"/>
<evidence type="ECO:0000256" key="3">
    <source>
        <dbReference type="ARBA" id="ARBA00022692"/>
    </source>
</evidence>
<dbReference type="GO" id="GO:0009897">
    <property type="term" value="C:external side of plasma membrane"/>
    <property type="evidence" value="ECO:0007669"/>
    <property type="project" value="TreeGrafter"/>
</dbReference>
<dbReference type="PANTHER" id="PTHR25466:SF14">
    <property type="entry name" value="BUTYROPHILIN SUBFAMILY 2 MEMBER A2-LIKE-RELATED"/>
    <property type="match status" value="1"/>
</dbReference>
<evidence type="ECO:0000256" key="7">
    <source>
        <dbReference type="ARBA" id="ARBA00023157"/>
    </source>
</evidence>
<dbReference type="RefSeq" id="XP_023648927.1">
    <property type="nucleotide sequence ID" value="XM_023793159.2"/>
</dbReference>
<keyword evidence="5 11" id="KW-1133">Transmembrane helix</keyword>
<dbReference type="InterPro" id="IPR007110">
    <property type="entry name" value="Ig-like_dom"/>
</dbReference>
<keyword evidence="9" id="KW-0325">Glycoprotein</keyword>
<evidence type="ECO:0000256" key="9">
    <source>
        <dbReference type="ARBA" id="ARBA00023180"/>
    </source>
</evidence>